<reference evidence="2 3" key="1">
    <citation type="submission" date="2023-06" db="EMBL/GenBank/DDBJ databases">
        <title>Black Yeasts Isolated from many extreme environments.</title>
        <authorList>
            <person name="Coleine C."/>
            <person name="Stajich J.E."/>
            <person name="Selbmann L."/>
        </authorList>
    </citation>
    <scope>NUCLEOTIDE SEQUENCE [LARGE SCALE GENOMIC DNA]</scope>
    <source>
        <strain evidence="2 3">CCFEE 5887</strain>
    </source>
</reference>
<organism evidence="2 3">
    <name type="scientific">Vermiconidia calcicola</name>
    <dbReference type="NCBI Taxonomy" id="1690605"/>
    <lineage>
        <taxon>Eukaryota</taxon>
        <taxon>Fungi</taxon>
        <taxon>Dikarya</taxon>
        <taxon>Ascomycota</taxon>
        <taxon>Pezizomycotina</taxon>
        <taxon>Dothideomycetes</taxon>
        <taxon>Dothideomycetidae</taxon>
        <taxon>Mycosphaerellales</taxon>
        <taxon>Extremaceae</taxon>
        <taxon>Vermiconidia</taxon>
    </lineage>
</organism>
<name>A0AAV9PTG3_9PEZI</name>
<evidence type="ECO:0000256" key="1">
    <source>
        <dbReference type="SAM" id="SignalP"/>
    </source>
</evidence>
<keyword evidence="1" id="KW-0732">Signal</keyword>
<dbReference type="EMBL" id="JAXLQG010000034">
    <property type="protein sequence ID" value="KAK5527739.1"/>
    <property type="molecule type" value="Genomic_DNA"/>
</dbReference>
<comment type="caution">
    <text evidence="2">The sequence shown here is derived from an EMBL/GenBank/DDBJ whole genome shotgun (WGS) entry which is preliminary data.</text>
</comment>
<sequence>MAYLSILVQLFNSVLPAVCQRPAPDPHINKPMLDSPTATTGIQQVIAKYSARLALPDAVFVDGVAPVAMLDVAELIMEPVTLSIVIEGSTVEAIVIEGSMVEAIVIEGSTVEAIVIEGSTAPEDMDI</sequence>
<gene>
    <name evidence="2" type="ORF">LTR25_010940</name>
</gene>
<accession>A0AAV9PTG3</accession>
<proteinExistence type="predicted"/>
<dbReference type="AlphaFoldDB" id="A0AAV9PTG3"/>
<evidence type="ECO:0000313" key="3">
    <source>
        <dbReference type="Proteomes" id="UP001345827"/>
    </source>
</evidence>
<feature type="signal peptide" evidence="1">
    <location>
        <begin position="1"/>
        <end position="16"/>
    </location>
</feature>
<evidence type="ECO:0000313" key="2">
    <source>
        <dbReference type="EMBL" id="KAK5527739.1"/>
    </source>
</evidence>
<protein>
    <submittedName>
        <fullName evidence="2">Uncharacterized protein</fullName>
    </submittedName>
</protein>
<keyword evidence="3" id="KW-1185">Reference proteome</keyword>
<feature type="chain" id="PRO_5043362059" evidence="1">
    <location>
        <begin position="17"/>
        <end position="127"/>
    </location>
</feature>
<dbReference type="Proteomes" id="UP001345827">
    <property type="component" value="Unassembled WGS sequence"/>
</dbReference>